<dbReference type="InterPro" id="IPR040680">
    <property type="entry name" value="DUF5643"/>
</dbReference>
<feature type="transmembrane region" description="Helical" evidence="1">
    <location>
        <begin position="50"/>
        <end position="70"/>
    </location>
</feature>
<organism evidence="4 5">
    <name type="scientific">Virgibacillus tibetensis</name>
    <dbReference type="NCBI Taxonomy" id="3042313"/>
    <lineage>
        <taxon>Bacteria</taxon>
        <taxon>Bacillati</taxon>
        <taxon>Bacillota</taxon>
        <taxon>Bacilli</taxon>
        <taxon>Bacillales</taxon>
        <taxon>Bacillaceae</taxon>
        <taxon>Virgibacillus</taxon>
    </lineage>
</organism>
<keyword evidence="1" id="KW-0812">Transmembrane</keyword>
<proteinExistence type="predicted"/>
<keyword evidence="5" id="KW-1185">Reference proteome</keyword>
<sequence length="443" mass="50803">MYEKEELRLSNYKKKMEKTEIPVVALNDAILTGFAKAKSKEKVFHRKKRWILQAAMVAVILIAFVTTIRVSPVFAEYVSAIPGMEKIVKLIRHDKGMVTAINNDYYQDIDVSVEKNGLEVIIDGAIADENGIVLFYTLNTEKKQKEITIEEVKLESTVGEKLDFSSMTYGFPHFSEQGQKTYSGVMEYFFQSPYESRSFEIDLHVVGDTVNEKFIIPFTLEKNFETKKSYEINKTVTIGGQRIFIEEVTVYPLRVAVRVKKDPNNTKNLLYFEDLRLVDEHGEEWSKISNGITVSQLLDEEEIIYLESNYFKEPEELYLIINRIQAIDKADDMVVVDLEKVEILNQPEGNMLREIEITKNEINFKLYTTEGDFPFGLFGEIMDASGNKMHPESISFSSGGSESDGITKHGIQLKNLNSYESPISIELAHFPKWISGNERIRIK</sequence>
<protein>
    <submittedName>
        <fullName evidence="4">DUF4179 domain-containing protein</fullName>
    </submittedName>
</protein>
<reference evidence="4 5" key="1">
    <citation type="journal article" date="2024" name="Int. J. Syst. Evol. Microbiol.">
        <title>Virgibacillus tibetensis sp. nov., isolated from salt lake on the Tibetan Plateau of China.</title>
        <authorList>
            <person name="Phurbu D."/>
            <person name="Liu Z.-X."/>
            <person name="Wang R."/>
            <person name="Zheng Y.-Y."/>
            <person name="Liu H.-C."/>
            <person name="Zhou Y.-G."/>
            <person name="Yu Y.-J."/>
            <person name="Li A.-H."/>
        </authorList>
    </citation>
    <scope>NUCLEOTIDE SEQUENCE [LARGE SCALE GENOMIC DNA]</scope>
    <source>
        <strain evidence="4 5">C22-A2</strain>
    </source>
</reference>
<evidence type="ECO:0000259" key="2">
    <source>
        <dbReference type="Pfam" id="PF13786"/>
    </source>
</evidence>
<dbReference type="Pfam" id="PF18705">
    <property type="entry name" value="DUF5643"/>
    <property type="match status" value="1"/>
</dbReference>
<feature type="domain" description="DUF5643" evidence="3">
    <location>
        <begin position="227"/>
        <end position="341"/>
    </location>
</feature>
<keyword evidence="1" id="KW-1133">Transmembrane helix</keyword>
<evidence type="ECO:0000259" key="3">
    <source>
        <dbReference type="Pfam" id="PF18705"/>
    </source>
</evidence>
<dbReference type="Pfam" id="PF13786">
    <property type="entry name" value="DUF4179"/>
    <property type="match status" value="1"/>
</dbReference>
<dbReference type="Proteomes" id="UP001335737">
    <property type="component" value="Unassembled WGS sequence"/>
</dbReference>
<evidence type="ECO:0000313" key="4">
    <source>
        <dbReference type="EMBL" id="MEC5425360.1"/>
    </source>
</evidence>
<dbReference type="EMBL" id="JARZFX010000013">
    <property type="protein sequence ID" value="MEC5425360.1"/>
    <property type="molecule type" value="Genomic_DNA"/>
</dbReference>
<keyword evidence="1" id="KW-0472">Membrane</keyword>
<accession>A0ABU6KJP2</accession>
<dbReference type="RefSeq" id="WP_327608903.1">
    <property type="nucleotide sequence ID" value="NZ_JARZFX010000013.1"/>
</dbReference>
<evidence type="ECO:0000256" key="1">
    <source>
        <dbReference type="SAM" id="Phobius"/>
    </source>
</evidence>
<comment type="caution">
    <text evidence="4">The sequence shown here is derived from an EMBL/GenBank/DDBJ whole genome shotgun (WGS) entry which is preliminary data.</text>
</comment>
<name>A0ABU6KJP2_9BACI</name>
<dbReference type="InterPro" id="IPR025436">
    <property type="entry name" value="DUF4179"/>
</dbReference>
<gene>
    <name evidence="4" type="ORF">QGM71_17910</name>
</gene>
<evidence type="ECO:0000313" key="5">
    <source>
        <dbReference type="Proteomes" id="UP001335737"/>
    </source>
</evidence>
<feature type="domain" description="DUF4179" evidence="2">
    <location>
        <begin position="46"/>
        <end position="139"/>
    </location>
</feature>
<dbReference type="Gene3D" id="2.60.40.1630">
    <property type="entry name" value="bacillus anthracis domain"/>
    <property type="match status" value="1"/>
</dbReference>